<dbReference type="InterPro" id="IPR003356">
    <property type="entry name" value="DNA_methylase_A-5"/>
</dbReference>
<evidence type="ECO:0000313" key="10">
    <source>
        <dbReference type="EMBL" id="AXX94989.1"/>
    </source>
</evidence>
<evidence type="ECO:0000256" key="5">
    <source>
        <dbReference type="ARBA" id="ARBA00022691"/>
    </source>
</evidence>
<dbReference type="GO" id="GO:0032259">
    <property type="term" value="P:methylation"/>
    <property type="evidence" value="ECO:0007669"/>
    <property type="project" value="UniProtKB-KW"/>
</dbReference>
<evidence type="ECO:0000256" key="2">
    <source>
        <dbReference type="ARBA" id="ARBA00011900"/>
    </source>
</evidence>
<feature type="domain" description="DNA methylase adenine-specific" evidence="9">
    <location>
        <begin position="271"/>
        <end position="361"/>
    </location>
</feature>
<dbReference type="OrthoDB" id="9814572at2"/>
<keyword evidence="3" id="KW-0489">Methyltransferase</keyword>
<dbReference type="GO" id="GO:0008170">
    <property type="term" value="F:N-methyltransferase activity"/>
    <property type="evidence" value="ECO:0007669"/>
    <property type="project" value="InterPro"/>
</dbReference>
<evidence type="ECO:0000313" key="13">
    <source>
        <dbReference type="Proteomes" id="UP000290588"/>
    </source>
</evidence>
<dbReference type="EC" id="2.1.1.72" evidence="2"/>
<feature type="domain" description="DNA methylase adenine-specific" evidence="9">
    <location>
        <begin position="142"/>
        <end position="255"/>
    </location>
</feature>
<dbReference type="PANTHER" id="PTHR42933:SF3">
    <property type="entry name" value="TYPE I RESTRICTION ENZYME MJAVIII METHYLASE SUBUNIT"/>
    <property type="match status" value="1"/>
</dbReference>
<dbReference type="InterPro" id="IPR002052">
    <property type="entry name" value="DNA_methylase_N6_adenine_CS"/>
</dbReference>
<dbReference type="EMBL" id="CP032097">
    <property type="protein sequence ID" value="AXX94989.1"/>
    <property type="molecule type" value="Genomic_DNA"/>
</dbReference>
<name>A0A347U811_9BACT</name>
<comment type="similarity">
    <text evidence="1">Belongs to the N(4)/N(6)-methyltransferase family.</text>
</comment>
<dbReference type="PROSITE" id="PS00092">
    <property type="entry name" value="N6_MTASE"/>
    <property type="match status" value="1"/>
</dbReference>
<keyword evidence="5" id="KW-0949">S-adenosyl-L-methionine</keyword>
<evidence type="ECO:0000256" key="7">
    <source>
        <dbReference type="ARBA" id="ARBA00047942"/>
    </source>
</evidence>
<dbReference type="SUPFAM" id="SSF53335">
    <property type="entry name" value="S-adenosyl-L-methionine-dependent methyltransferases"/>
    <property type="match status" value="1"/>
</dbReference>
<keyword evidence="6" id="KW-0680">Restriction system</keyword>
<dbReference type="InterPro" id="IPR029063">
    <property type="entry name" value="SAM-dependent_MTases_sf"/>
</dbReference>
<dbReference type="InterPro" id="IPR051537">
    <property type="entry name" value="DNA_Adenine_Mtase"/>
</dbReference>
<dbReference type="GO" id="GO:0009307">
    <property type="term" value="P:DNA restriction-modification system"/>
    <property type="evidence" value="ECO:0007669"/>
    <property type="project" value="UniProtKB-KW"/>
</dbReference>
<comment type="catalytic activity">
    <reaction evidence="7">
        <text>a 2'-deoxyadenosine in DNA + S-adenosyl-L-methionine = an N(6)-methyl-2'-deoxyadenosine in DNA + S-adenosyl-L-homocysteine + H(+)</text>
        <dbReference type="Rhea" id="RHEA:15197"/>
        <dbReference type="Rhea" id="RHEA-COMP:12418"/>
        <dbReference type="Rhea" id="RHEA-COMP:12419"/>
        <dbReference type="ChEBI" id="CHEBI:15378"/>
        <dbReference type="ChEBI" id="CHEBI:57856"/>
        <dbReference type="ChEBI" id="CHEBI:59789"/>
        <dbReference type="ChEBI" id="CHEBI:90615"/>
        <dbReference type="ChEBI" id="CHEBI:90616"/>
        <dbReference type="EC" id="2.1.1.72"/>
    </reaction>
</comment>
<dbReference type="KEGG" id="aell:AELL_1326"/>
<dbReference type="PRINTS" id="PR00507">
    <property type="entry name" value="N12N6MTFRASE"/>
</dbReference>
<accession>A0A347U811</accession>
<dbReference type="PANTHER" id="PTHR42933">
    <property type="entry name" value="SLR6095 PROTEIN"/>
    <property type="match status" value="1"/>
</dbReference>
<evidence type="ECO:0000256" key="6">
    <source>
        <dbReference type="ARBA" id="ARBA00022747"/>
    </source>
</evidence>
<dbReference type="RefSeq" id="WP_118917185.1">
    <property type="nucleotide sequence ID" value="NZ_CP032097.1"/>
</dbReference>
<gene>
    <name evidence="10" type="ORF">AELL_1326</name>
    <name evidence="11" type="ORF">CP962_08165</name>
</gene>
<dbReference type="Pfam" id="PF02384">
    <property type="entry name" value="N6_Mtase"/>
    <property type="match status" value="2"/>
</dbReference>
<dbReference type="Proteomes" id="UP000262582">
    <property type="component" value="Chromosome"/>
</dbReference>
<sequence length="404" mass="46994">MTITNLAKRIKENLTTKDFTAVCFIAYFKLHLSKGMMLKRGISQNEIYKYINNEENSFNLKSVKNFEAHIRNELNELNNIYGFRFKSMVKSKWDNLGLSVVEEQLQTNKNGIQNIIEIIDKELQPLTIDSIFDLFEELNGSDRGLNDFFTPESISKFISKIVGTKKFGKNINIFDPTIGMGRLIYHSFMELKERYPNSNINIFGIDLNKRFVAISEALLNLVNNQNVFIEEGNTLKNDFGFPQMDICISNPPYEKGIEYTFVEYVKNLHCKSFLILPNAFTFHKNAEKIRKELMNRGLIKTIIQLPEKLFKNTNIQTIIVELDNDPLMKLEKLAIDNKLLFKKIDYSKDVKTQIKEFEEEVIKKECKENTKREINLLELRNKIANDLEKLSNSIKPILLDNEAS</sequence>
<keyword evidence="4" id="KW-0808">Transferase</keyword>
<dbReference type="Proteomes" id="UP000290588">
    <property type="component" value="Unassembled WGS sequence"/>
</dbReference>
<evidence type="ECO:0000256" key="4">
    <source>
        <dbReference type="ARBA" id="ARBA00022679"/>
    </source>
</evidence>
<keyword evidence="8" id="KW-0175">Coiled coil</keyword>
<dbReference type="GO" id="GO:0003677">
    <property type="term" value="F:DNA binding"/>
    <property type="evidence" value="ECO:0007669"/>
    <property type="project" value="InterPro"/>
</dbReference>
<feature type="coiled-coil region" evidence="8">
    <location>
        <begin position="347"/>
        <end position="387"/>
    </location>
</feature>
<protein>
    <recommendedName>
        <fullName evidence="2">site-specific DNA-methyltransferase (adenine-specific)</fullName>
        <ecNumber evidence="2">2.1.1.72</ecNumber>
    </recommendedName>
</protein>
<evidence type="ECO:0000313" key="11">
    <source>
        <dbReference type="EMBL" id="RXI30313.1"/>
    </source>
</evidence>
<reference evidence="11 13" key="1">
    <citation type="submission" date="2017-09" db="EMBL/GenBank/DDBJ databases">
        <title>Genomics of the genus Arcobacter.</title>
        <authorList>
            <person name="Perez-Cataluna A."/>
            <person name="Figueras M.J."/>
            <person name="Salas-Masso N."/>
        </authorList>
    </citation>
    <scope>NUCLEOTIDE SEQUENCE [LARGE SCALE GENOMIC DNA]</scope>
    <source>
        <strain evidence="11 13">CECT 7837</strain>
    </source>
</reference>
<evidence type="ECO:0000256" key="8">
    <source>
        <dbReference type="SAM" id="Coils"/>
    </source>
</evidence>
<dbReference type="AlphaFoldDB" id="A0A347U811"/>
<keyword evidence="12" id="KW-1185">Reference proteome</keyword>
<dbReference type="GO" id="GO:0009007">
    <property type="term" value="F:site-specific DNA-methyltransferase (adenine-specific) activity"/>
    <property type="evidence" value="ECO:0007669"/>
    <property type="project" value="UniProtKB-EC"/>
</dbReference>
<organism evidence="11 13">
    <name type="scientific">Arcobacter ellisii</name>
    <dbReference type="NCBI Taxonomy" id="913109"/>
    <lineage>
        <taxon>Bacteria</taxon>
        <taxon>Pseudomonadati</taxon>
        <taxon>Campylobacterota</taxon>
        <taxon>Epsilonproteobacteria</taxon>
        <taxon>Campylobacterales</taxon>
        <taxon>Arcobacteraceae</taxon>
        <taxon>Arcobacter</taxon>
    </lineage>
</organism>
<dbReference type="Gene3D" id="3.40.50.150">
    <property type="entry name" value="Vaccinia Virus protein VP39"/>
    <property type="match status" value="1"/>
</dbReference>
<evidence type="ECO:0000256" key="3">
    <source>
        <dbReference type="ARBA" id="ARBA00022603"/>
    </source>
</evidence>
<evidence type="ECO:0000256" key="1">
    <source>
        <dbReference type="ARBA" id="ARBA00006594"/>
    </source>
</evidence>
<evidence type="ECO:0000313" key="12">
    <source>
        <dbReference type="Proteomes" id="UP000262582"/>
    </source>
</evidence>
<evidence type="ECO:0000259" key="9">
    <source>
        <dbReference type="Pfam" id="PF02384"/>
    </source>
</evidence>
<reference evidence="10 12" key="2">
    <citation type="submission" date="2018-08" db="EMBL/GenBank/DDBJ databases">
        <title>Complete genome of the Arcobacter ellisii type strain LMG 26155.</title>
        <authorList>
            <person name="Miller W.G."/>
            <person name="Yee E."/>
            <person name="Bono J.L."/>
        </authorList>
    </citation>
    <scope>NUCLEOTIDE SEQUENCE [LARGE SCALE GENOMIC DNA]</scope>
    <source>
        <strain evidence="10 12">LMG 26155</strain>
    </source>
</reference>
<proteinExistence type="inferred from homology"/>
<dbReference type="EMBL" id="NXIG01000007">
    <property type="protein sequence ID" value="RXI30313.1"/>
    <property type="molecule type" value="Genomic_DNA"/>
</dbReference>